<dbReference type="GO" id="GO:0008889">
    <property type="term" value="F:glycerophosphodiester phosphodiesterase activity"/>
    <property type="evidence" value="ECO:0007669"/>
    <property type="project" value="UniProtKB-EC"/>
</dbReference>
<dbReference type="InterPro" id="IPR017946">
    <property type="entry name" value="PLC-like_Pdiesterase_TIM-brl"/>
</dbReference>
<evidence type="ECO:0000256" key="2">
    <source>
        <dbReference type="ARBA" id="ARBA00012247"/>
    </source>
</evidence>
<feature type="region of interest" description="Disordered" evidence="8">
    <location>
        <begin position="693"/>
        <end position="731"/>
    </location>
</feature>
<dbReference type="InterPro" id="IPR030395">
    <property type="entry name" value="GP_PDE_dom"/>
</dbReference>
<feature type="domain" description="GP-PDE" evidence="10">
    <location>
        <begin position="356"/>
        <end position="656"/>
    </location>
</feature>
<dbReference type="CDD" id="cd08603">
    <property type="entry name" value="GDPD_SHV3_repeat_1"/>
    <property type="match status" value="1"/>
</dbReference>
<dbReference type="PANTHER" id="PTHR43620:SF7">
    <property type="entry name" value="GLYCEROPHOSPHODIESTER PHOSPHODIESTERASE GDPD5-RELATED"/>
    <property type="match status" value="1"/>
</dbReference>
<evidence type="ECO:0000256" key="1">
    <source>
        <dbReference type="ARBA" id="ARBA00007277"/>
    </source>
</evidence>
<gene>
    <name evidence="11" type="ORF">AAHA92_05502</name>
</gene>
<evidence type="ECO:0000313" key="11">
    <source>
        <dbReference type="EMBL" id="KAL1562990.1"/>
    </source>
</evidence>
<proteinExistence type="inferred from homology"/>
<reference evidence="11 12" key="1">
    <citation type="submission" date="2024-06" db="EMBL/GenBank/DDBJ databases">
        <title>A chromosome level genome sequence of Diviner's sage (Salvia divinorum).</title>
        <authorList>
            <person name="Ford S.A."/>
            <person name="Ro D.-K."/>
            <person name="Ness R.W."/>
            <person name="Phillips M.A."/>
        </authorList>
    </citation>
    <scope>NUCLEOTIDE SEQUENCE [LARGE SCALE GENOMIC DNA]</scope>
    <source>
        <strain evidence="11">SAF-2024a</strain>
        <tissue evidence="11">Leaf</tissue>
    </source>
</reference>
<keyword evidence="6" id="KW-0325">Glycoprotein</keyword>
<evidence type="ECO:0000256" key="9">
    <source>
        <dbReference type="SAM" id="SignalP"/>
    </source>
</evidence>
<evidence type="ECO:0000256" key="4">
    <source>
        <dbReference type="ARBA" id="ARBA00022798"/>
    </source>
</evidence>
<dbReference type="SUPFAM" id="SSF51695">
    <property type="entry name" value="PLC-like phosphodiesterases"/>
    <property type="match status" value="2"/>
</dbReference>
<dbReference type="PROSITE" id="PS51704">
    <property type="entry name" value="GP_PDE"/>
    <property type="match status" value="2"/>
</dbReference>
<comment type="catalytic activity">
    <reaction evidence="7">
        <text>a sn-glycero-3-phosphodiester + H2O = an alcohol + sn-glycerol 3-phosphate + H(+)</text>
        <dbReference type="Rhea" id="RHEA:12969"/>
        <dbReference type="ChEBI" id="CHEBI:15377"/>
        <dbReference type="ChEBI" id="CHEBI:15378"/>
        <dbReference type="ChEBI" id="CHEBI:30879"/>
        <dbReference type="ChEBI" id="CHEBI:57597"/>
        <dbReference type="ChEBI" id="CHEBI:83408"/>
        <dbReference type="EC" id="3.1.4.46"/>
    </reaction>
</comment>
<evidence type="ECO:0000259" key="10">
    <source>
        <dbReference type="PROSITE" id="PS51704"/>
    </source>
</evidence>
<evidence type="ECO:0000256" key="5">
    <source>
        <dbReference type="ARBA" id="ARBA00022801"/>
    </source>
</evidence>
<feature type="domain" description="GP-PDE" evidence="10">
    <location>
        <begin position="40"/>
        <end position="340"/>
    </location>
</feature>
<evidence type="ECO:0000256" key="6">
    <source>
        <dbReference type="ARBA" id="ARBA00023180"/>
    </source>
</evidence>
<dbReference type="EC" id="3.1.4.46" evidence="2"/>
<dbReference type="Pfam" id="PF03009">
    <property type="entry name" value="GDPD"/>
    <property type="match status" value="2"/>
</dbReference>
<evidence type="ECO:0000256" key="7">
    <source>
        <dbReference type="ARBA" id="ARBA00047512"/>
    </source>
</evidence>
<dbReference type="FunFam" id="3.20.20.190:FF:000013">
    <property type="entry name" value="Glycerophosphodiester phosphodiesterase GDPDL3"/>
    <property type="match status" value="1"/>
</dbReference>
<dbReference type="Gene3D" id="3.20.20.190">
    <property type="entry name" value="Phosphatidylinositol (PI) phosphodiesterase"/>
    <property type="match status" value="2"/>
</dbReference>
<comment type="caution">
    <text evidence="11">The sequence shown here is derived from an EMBL/GenBank/DDBJ whole genome shotgun (WGS) entry which is preliminary data.</text>
</comment>
<protein>
    <recommendedName>
        <fullName evidence="2">glycerophosphodiester phosphodiesterase</fullName>
        <ecNumber evidence="2">3.1.4.46</ecNumber>
    </recommendedName>
</protein>
<name>A0ABD1I2N7_SALDI</name>
<evidence type="ECO:0000256" key="8">
    <source>
        <dbReference type="SAM" id="MobiDB-lite"/>
    </source>
</evidence>
<keyword evidence="4" id="KW-0319">Glycerol metabolism</keyword>
<dbReference type="PANTHER" id="PTHR43620">
    <property type="entry name" value="GLYCEROPHOSPHORYL DIESTER PHOSPHODIESTERASE"/>
    <property type="match status" value="1"/>
</dbReference>
<dbReference type="CDD" id="cd08604">
    <property type="entry name" value="GDPD_SHV3_repeat_2"/>
    <property type="match status" value="1"/>
</dbReference>
<feature type="chain" id="PRO_5044800158" description="glycerophosphodiester phosphodiesterase" evidence="9">
    <location>
        <begin position="27"/>
        <end position="755"/>
    </location>
</feature>
<evidence type="ECO:0000256" key="3">
    <source>
        <dbReference type="ARBA" id="ARBA00022729"/>
    </source>
</evidence>
<keyword evidence="12" id="KW-1185">Reference proteome</keyword>
<comment type="similarity">
    <text evidence="1">Belongs to the glycerophosphoryl diester phosphodiesterase family.</text>
</comment>
<sequence length="755" mass="82723">MPPTMWVLSLLCFQFLLLLFCLLGSADLPTKWQTLTGKAPLVVARGGFSGIFPDSSLNAYFVAVQTGLQDLVLWCDVQLTKDGIGICFPDVRLENASDIDLVYPKGRNTYVLNGASAQGWFSVDFNLKDLERVNMKQRIYSRAPNFDSSPNQILTIEDMVTQIRPPGLWLSVPHDAFFSQHNQSMRSFIISVSKKTIVSYISSPEVGFLKSVASRFRRGPTKLVFQLLGPDEVEPTTNQTYGALLTNFTFIKTFAAGIVIPKYYILPVDNSLYLQDSNTIVLDAHAAGLQVFASNFANDAILPYNYSYDPVSEYLSFIDNSKFSVDGVLSDFPITASASIDCYAHMSKNDNVKANVLVISNEGASGDFPGCTDRAYQKAVSDGVDILDCPIQITNDGIPFCLGSINLRDRTTVAQSDYIGRATDNPDLSIEKGIFTYNLTWSEIQSLQPAISNPYSNFSMFRNPKAKNDGKFMQLSDFLAFANTSSVSGVIISIENAAYLAEKQGLGVTDVVLDTLSKVGFNNQTGKKVMIRSSDSAVLSEFKSRSKYELVYLVDEDVRDILNSTILEIKKFASSVVVSKKSVFPTDNAFVTHDTIVVPKLQAYNLSVYVQFFRNEFVSQPWDFFSDPYVEVNSHVSYYGINGVITDFPATAAKYRRNRCLAYKNMPLYMSPVMPGSLIAIMAKQDLPPAEAPNPALTADSVVEPPLPPTRLPITSAGDGSTAPGSVPPKGGQPTLAASTMLCAIALLLAASVLC</sequence>
<keyword evidence="5 11" id="KW-0378">Hydrolase</keyword>
<organism evidence="11 12">
    <name type="scientific">Salvia divinorum</name>
    <name type="common">Maria pastora</name>
    <name type="synonym">Diviner's sage</name>
    <dbReference type="NCBI Taxonomy" id="28513"/>
    <lineage>
        <taxon>Eukaryota</taxon>
        <taxon>Viridiplantae</taxon>
        <taxon>Streptophyta</taxon>
        <taxon>Embryophyta</taxon>
        <taxon>Tracheophyta</taxon>
        <taxon>Spermatophyta</taxon>
        <taxon>Magnoliopsida</taxon>
        <taxon>eudicotyledons</taxon>
        <taxon>Gunneridae</taxon>
        <taxon>Pentapetalae</taxon>
        <taxon>asterids</taxon>
        <taxon>lamiids</taxon>
        <taxon>Lamiales</taxon>
        <taxon>Lamiaceae</taxon>
        <taxon>Nepetoideae</taxon>
        <taxon>Mentheae</taxon>
        <taxon>Salviinae</taxon>
        <taxon>Salvia</taxon>
        <taxon>Salvia subgen. Calosphace</taxon>
    </lineage>
</organism>
<accession>A0ABD1I2N7</accession>
<keyword evidence="3 9" id="KW-0732">Signal</keyword>
<feature type="signal peptide" evidence="9">
    <location>
        <begin position="1"/>
        <end position="26"/>
    </location>
</feature>
<dbReference type="FunFam" id="3.20.20.190:FF:000011">
    <property type="entry name" value="Glycerophosphodiester phosphodiesterase GDPDL3"/>
    <property type="match status" value="1"/>
</dbReference>
<dbReference type="GO" id="GO:0006071">
    <property type="term" value="P:glycerol metabolic process"/>
    <property type="evidence" value="ECO:0007669"/>
    <property type="project" value="UniProtKB-KW"/>
</dbReference>
<dbReference type="Proteomes" id="UP001567538">
    <property type="component" value="Unassembled WGS sequence"/>
</dbReference>
<dbReference type="AlphaFoldDB" id="A0ABD1I2N7"/>
<dbReference type="EMBL" id="JBEAFC010000003">
    <property type="protein sequence ID" value="KAL1562990.1"/>
    <property type="molecule type" value="Genomic_DNA"/>
</dbReference>
<evidence type="ECO:0000313" key="12">
    <source>
        <dbReference type="Proteomes" id="UP001567538"/>
    </source>
</evidence>